<feature type="transmembrane region" description="Helical" evidence="6">
    <location>
        <begin position="133"/>
        <end position="153"/>
    </location>
</feature>
<protein>
    <recommendedName>
        <fullName evidence="7">Major facilitator superfamily (MFS) profile domain-containing protein</fullName>
    </recommendedName>
</protein>
<dbReference type="Proteomes" id="UP000607559">
    <property type="component" value="Unassembled WGS sequence"/>
</dbReference>
<accession>A0A8J2XWY6</accession>
<dbReference type="InterPro" id="IPR020846">
    <property type="entry name" value="MFS_dom"/>
</dbReference>
<feature type="transmembrane region" description="Helical" evidence="6">
    <location>
        <begin position="75"/>
        <end position="94"/>
    </location>
</feature>
<evidence type="ECO:0000256" key="4">
    <source>
        <dbReference type="ARBA" id="ARBA00022989"/>
    </source>
</evidence>
<evidence type="ECO:0000313" key="9">
    <source>
        <dbReference type="Proteomes" id="UP000607559"/>
    </source>
</evidence>
<evidence type="ECO:0000256" key="6">
    <source>
        <dbReference type="SAM" id="Phobius"/>
    </source>
</evidence>
<dbReference type="AlphaFoldDB" id="A0A8J2XWY6"/>
<feature type="transmembrane region" description="Helical" evidence="6">
    <location>
        <begin position="201"/>
        <end position="223"/>
    </location>
</feature>
<keyword evidence="5 6" id="KW-0472">Membrane</keyword>
<dbReference type="InterPro" id="IPR036259">
    <property type="entry name" value="MFS_trans_sf"/>
</dbReference>
<gene>
    <name evidence="8" type="ORF">GCM10011511_53920</name>
</gene>
<dbReference type="PANTHER" id="PTHR42718:SF9">
    <property type="entry name" value="MAJOR FACILITATOR SUPERFAMILY MULTIDRUG TRANSPORTER MFSC"/>
    <property type="match status" value="1"/>
</dbReference>
<organism evidence="8 9">
    <name type="scientific">Puia dinghuensis</name>
    <dbReference type="NCBI Taxonomy" id="1792502"/>
    <lineage>
        <taxon>Bacteria</taxon>
        <taxon>Pseudomonadati</taxon>
        <taxon>Bacteroidota</taxon>
        <taxon>Chitinophagia</taxon>
        <taxon>Chitinophagales</taxon>
        <taxon>Chitinophagaceae</taxon>
        <taxon>Puia</taxon>
    </lineage>
</organism>
<dbReference type="InterPro" id="IPR011701">
    <property type="entry name" value="MFS"/>
</dbReference>
<name>A0A8J2XWY6_9BACT</name>
<feature type="domain" description="Major facilitator superfamily (MFS) profile" evidence="7">
    <location>
        <begin position="9"/>
        <end position="276"/>
    </location>
</feature>
<dbReference type="Pfam" id="PF07690">
    <property type="entry name" value="MFS_1"/>
    <property type="match status" value="1"/>
</dbReference>
<dbReference type="GO" id="GO:0016020">
    <property type="term" value="C:membrane"/>
    <property type="evidence" value="ECO:0007669"/>
    <property type="project" value="UniProtKB-SubCell"/>
</dbReference>
<feature type="transmembrane region" description="Helical" evidence="6">
    <location>
        <begin position="47"/>
        <end position="63"/>
    </location>
</feature>
<proteinExistence type="predicted"/>
<evidence type="ECO:0000259" key="7">
    <source>
        <dbReference type="PROSITE" id="PS50850"/>
    </source>
</evidence>
<feature type="transmembrane region" description="Helical" evidence="6">
    <location>
        <begin position="159"/>
        <end position="180"/>
    </location>
</feature>
<dbReference type="Gene3D" id="1.20.1720.10">
    <property type="entry name" value="Multidrug resistance protein D"/>
    <property type="match status" value="1"/>
</dbReference>
<evidence type="ECO:0000256" key="5">
    <source>
        <dbReference type="ARBA" id="ARBA00023136"/>
    </source>
</evidence>
<dbReference type="PANTHER" id="PTHR42718">
    <property type="entry name" value="MAJOR FACILITATOR SUPERFAMILY MULTIDRUG TRANSPORTER MFSC"/>
    <property type="match status" value="1"/>
</dbReference>
<dbReference type="EMBL" id="BMJC01000007">
    <property type="protein sequence ID" value="GGB23222.1"/>
    <property type="molecule type" value="Genomic_DNA"/>
</dbReference>
<keyword evidence="2" id="KW-0813">Transport</keyword>
<dbReference type="SUPFAM" id="SSF103473">
    <property type="entry name" value="MFS general substrate transporter"/>
    <property type="match status" value="1"/>
</dbReference>
<dbReference type="PROSITE" id="PS50850">
    <property type="entry name" value="MFS"/>
    <property type="match status" value="1"/>
</dbReference>
<comment type="subcellular location">
    <subcellularLocation>
        <location evidence="1">Membrane</location>
        <topology evidence="1">Multi-pass membrane protein</topology>
    </subcellularLocation>
</comment>
<evidence type="ECO:0000256" key="1">
    <source>
        <dbReference type="ARBA" id="ARBA00004141"/>
    </source>
</evidence>
<comment type="caution">
    <text evidence="8">The sequence shown here is derived from an EMBL/GenBank/DDBJ whole genome shotgun (WGS) entry which is preliminary data.</text>
</comment>
<feature type="transmembrane region" description="Helical" evidence="6">
    <location>
        <begin position="243"/>
        <end position="261"/>
    </location>
</feature>
<dbReference type="GO" id="GO:0022857">
    <property type="term" value="F:transmembrane transporter activity"/>
    <property type="evidence" value="ECO:0007669"/>
    <property type="project" value="InterPro"/>
</dbReference>
<evidence type="ECO:0000256" key="3">
    <source>
        <dbReference type="ARBA" id="ARBA00022692"/>
    </source>
</evidence>
<keyword evidence="9" id="KW-1185">Reference proteome</keyword>
<feature type="transmembrane region" description="Helical" evidence="6">
    <location>
        <begin position="100"/>
        <end position="121"/>
    </location>
</feature>
<evidence type="ECO:0000256" key="2">
    <source>
        <dbReference type="ARBA" id="ARBA00022448"/>
    </source>
</evidence>
<sequence length="276" mass="29326">MTTNNQWRLVWSIGLGTLLTAYGSSAVTSVLPLIAHDFGYPTAKAKGVVTLYLFALCALLPAAGRVGDSIGHRRLYLYGVGLSFLGAFLCAYAPALSWLAFFRIIEGAGTACILSGGAAIITRYCAFRRRGILLSWLSTMAYIGLAVTPAFSASVASVFGWRAIFVAHLPLAIWAFFSAARMLPGDDPTPPRSPIQVTGLLTHRTVVFAAPGYRGAAAAMIALGRNLGMLTGTALCGLFYSSPQTVLILSSGILFVAFVCARHRNNISLRADLLTN</sequence>
<reference evidence="8" key="1">
    <citation type="journal article" date="2014" name="Int. J. Syst. Evol. Microbiol.">
        <title>Complete genome sequence of Corynebacterium casei LMG S-19264T (=DSM 44701T), isolated from a smear-ripened cheese.</title>
        <authorList>
            <consortium name="US DOE Joint Genome Institute (JGI-PGF)"/>
            <person name="Walter F."/>
            <person name="Albersmeier A."/>
            <person name="Kalinowski J."/>
            <person name="Ruckert C."/>
        </authorList>
    </citation>
    <scope>NUCLEOTIDE SEQUENCE</scope>
    <source>
        <strain evidence="8">CGMCC 1.15448</strain>
    </source>
</reference>
<keyword evidence="3 6" id="KW-0812">Transmembrane</keyword>
<evidence type="ECO:0000313" key="8">
    <source>
        <dbReference type="EMBL" id="GGB23222.1"/>
    </source>
</evidence>
<reference evidence="8" key="2">
    <citation type="submission" date="2020-09" db="EMBL/GenBank/DDBJ databases">
        <authorList>
            <person name="Sun Q."/>
            <person name="Zhou Y."/>
        </authorList>
    </citation>
    <scope>NUCLEOTIDE SEQUENCE</scope>
    <source>
        <strain evidence="8">CGMCC 1.15448</strain>
    </source>
</reference>
<keyword evidence="4 6" id="KW-1133">Transmembrane helix</keyword>
<dbReference type="RefSeq" id="WP_188937665.1">
    <property type="nucleotide sequence ID" value="NZ_BMJC01000007.1"/>
</dbReference>